<dbReference type="Proteomes" id="UP000245916">
    <property type="component" value="Unassembled WGS sequence"/>
</dbReference>
<dbReference type="AlphaFoldDB" id="A0A2U2J1C3"/>
<name>A0A2U2J1C3_9SPHN</name>
<evidence type="ECO:0000313" key="2">
    <source>
        <dbReference type="Proteomes" id="UP000245916"/>
    </source>
</evidence>
<proteinExistence type="predicted"/>
<accession>A0A2U2J1C3</accession>
<dbReference type="EMBL" id="QFFF01000001">
    <property type="protein sequence ID" value="PWG02126.1"/>
    <property type="molecule type" value="Genomic_DNA"/>
</dbReference>
<dbReference type="RefSeq" id="WP_109270266.1">
    <property type="nucleotide sequence ID" value="NZ_QFFF01000001.1"/>
</dbReference>
<evidence type="ECO:0000313" key="1">
    <source>
        <dbReference type="EMBL" id="PWG02126.1"/>
    </source>
</evidence>
<organism evidence="1 2">
    <name type="scientific">Allosphingosinicella humi</name>
    <dbReference type="NCBI Taxonomy" id="2068657"/>
    <lineage>
        <taxon>Bacteria</taxon>
        <taxon>Pseudomonadati</taxon>
        <taxon>Pseudomonadota</taxon>
        <taxon>Alphaproteobacteria</taxon>
        <taxon>Sphingomonadales</taxon>
        <taxon>Sphingomonadaceae</taxon>
        <taxon>Allosphingosinicella</taxon>
    </lineage>
</organism>
<dbReference type="OrthoDB" id="9966511at2"/>
<keyword evidence="2" id="KW-1185">Reference proteome</keyword>
<gene>
    <name evidence="1" type="ORF">DF286_04025</name>
</gene>
<comment type="caution">
    <text evidence="1">The sequence shown here is derived from an EMBL/GenBank/DDBJ whole genome shotgun (WGS) entry which is preliminary data.</text>
</comment>
<reference evidence="1 2" key="1">
    <citation type="submission" date="2018-05" db="EMBL/GenBank/DDBJ databases">
        <title>Genome of Sphingosinicella humi QZX222.</title>
        <authorList>
            <person name="Qiao Z."/>
            <person name="Wang G."/>
        </authorList>
    </citation>
    <scope>NUCLEOTIDE SEQUENCE [LARGE SCALE GENOMIC DNA]</scope>
    <source>
        <strain evidence="1 2">QZX222</strain>
    </source>
</reference>
<sequence length="93" mass="10313">MPSFRLSYWMHADEAPRLLAFEAPDLESAHAVGAKMIAEALGRPKDFALLDREAGRYVVGAAVWSRSGFYRLEVEEAGAPAHADLDEPQDYHP</sequence>
<protein>
    <submittedName>
        <fullName evidence="1">Uncharacterized protein</fullName>
    </submittedName>
</protein>